<gene>
    <name evidence="2" type="ORF">GCM10010913_36820</name>
</gene>
<keyword evidence="3" id="KW-1185">Reference proteome</keyword>
<dbReference type="InterPro" id="IPR050508">
    <property type="entry name" value="Methyltransf_Superfamily"/>
</dbReference>
<evidence type="ECO:0000259" key="1">
    <source>
        <dbReference type="Pfam" id="PF08241"/>
    </source>
</evidence>
<dbReference type="SUPFAM" id="SSF53335">
    <property type="entry name" value="S-adenosyl-L-methionine-dependent methyltransferases"/>
    <property type="match status" value="1"/>
</dbReference>
<proteinExistence type="predicted"/>
<dbReference type="EMBL" id="BMIW01000032">
    <property type="protein sequence ID" value="GGG11666.1"/>
    <property type="molecule type" value="Genomic_DNA"/>
</dbReference>
<dbReference type="Gene3D" id="3.40.50.150">
    <property type="entry name" value="Vaccinia Virus protein VP39"/>
    <property type="match status" value="1"/>
</dbReference>
<dbReference type="CDD" id="cd02440">
    <property type="entry name" value="AdoMet_MTases"/>
    <property type="match status" value="1"/>
</dbReference>
<sequence length="231" mass="26603">MSHQDDVYIAQAELYDAMVSCQPDLSDVIREIRPFEGLDVLDLGAGCGRLSTIIAPTAKSLVCTDISRPMLDRLDHKLRRSEYPLNWKTVVSDHRELPLPDSSVDLIVSGWSICYLTGTENTNWPQNLDLIMTELQRVLRPGGSIIIFETMGTGVEAPNPPEFLTPYYALLQERYGFDYRWIRMDYRFNSVSEAVDKTDFFFGQEITDRIKEKQWTTVPECAGVWWRHFNI</sequence>
<dbReference type="InterPro" id="IPR029063">
    <property type="entry name" value="SAM-dependent_MTases_sf"/>
</dbReference>
<feature type="domain" description="Methyltransferase type 11" evidence="1">
    <location>
        <begin position="41"/>
        <end position="147"/>
    </location>
</feature>
<accession>A0ABQ1W4Z6</accession>
<dbReference type="PANTHER" id="PTHR42912:SF93">
    <property type="entry name" value="N6-ADENOSINE-METHYLTRANSFERASE TMT1A"/>
    <property type="match status" value="1"/>
</dbReference>
<dbReference type="Pfam" id="PF08241">
    <property type="entry name" value="Methyltransf_11"/>
    <property type="match status" value="1"/>
</dbReference>
<comment type="caution">
    <text evidence="2">The sequence shown here is derived from an EMBL/GenBank/DDBJ whole genome shotgun (WGS) entry which is preliminary data.</text>
</comment>
<evidence type="ECO:0000313" key="3">
    <source>
        <dbReference type="Proteomes" id="UP000608420"/>
    </source>
</evidence>
<protein>
    <recommendedName>
        <fullName evidence="1">Methyltransferase type 11 domain-containing protein</fullName>
    </recommendedName>
</protein>
<dbReference type="InterPro" id="IPR013216">
    <property type="entry name" value="Methyltransf_11"/>
</dbReference>
<organism evidence="2 3">
    <name type="scientific">Paenibacillus aceti</name>
    <dbReference type="NCBI Taxonomy" id="1820010"/>
    <lineage>
        <taxon>Bacteria</taxon>
        <taxon>Bacillati</taxon>
        <taxon>Bacillota</taxon>
        <taxon>Bacilli</taxon>
        <taxon>Bacillales</taxon>
        <taxon>Paenibacillaceae</taxon>
        <taxon>Paenibacillus</taxon>
    </lineage>
</organism>
<dbReference type="PANTHER" id="PTHR42912">
    <property type="entry name" value="METHYLTRANSFERASE"/>
    <property type="match status" value="1"/>
</dbReference>
<dbReference type="Proteomes" id="UP000608420">
    <property type="component" value="Unassembled WGS sequence"/>
</dbReference>
<reference evidence="3" key="1">
    <citation type="journal article" date="2019" name="Int. J. Syst. Evol. Microbiol.">
        <title>The Global Catalogue of Microorganisms (GCM) 10K type strain sequencing project: providing services to taxonomists for standard genome sequencing and annotation.</title>
        <authorList>
            <consortium name="The Broad Institute Genomics Platform"/>
            <consortium name="The Broad Institute Genome Sequencing Center for Infectious Disease"/>
            <person name="Wu L."/>
            <person name="Ma J."/>
        </authorList>
    </citation>
    <scope>NUCLEOTIDE SEQUENCE [LARGE SCALE GENOMIC DNA]</scope>
    <source>
        <strain evidence="3">CGMCC 1.15420</strain>
    </source>
</reference>
<evidence type="ECO:0000313" key="2">
    <source>
        <dbReference type="EMBL" id="GGG11666.1"/>
    </source>
</evidence>
<name>A0ABQ1W4Z6_9BACL</name>
<dbReference type="RefSeq" id="WP_120462201.1">
    <property type="nucleotide sequence ID" value="NZ_BMIW01000032.1"/>
</dbReference>